<dbReference type="EMBL" id="FNSC01000001">
    <property type="protein sequence ID" value="SED59114.1"/>
    <property type="molecule type" value="Genomic_DNA"/>
</dbReference>
<evidence type="ECO:0000256" key="8">
    <source>
        <dbReference type="ARBA" id="ARBA00023239"/>
    </source>
</evidence>
<sequence>MKRALVAVGLLLSSGMAFCSEGAAWGYSGAKGPENWARLSPEYGACAGSNQSPINLSGFIDARLEPIVFAYNAGSAEILNNGHTVQVNARAGSAIIVDGIEFELKQFHFHVPSENLIKGQSFPMEGHLVHADKHGNLAVVAVMVTEGQANKALANAWAQMPQQGEKRDLSSDISPLEVLPEHRDYYRFNGSLTTPPCSEGVRWLVMKQPISASKAQIEQFLQAIHHPNNRPVQAVNARTVLE</sequence>
<protein>
    <recommendedName>
        <fullName evidence="5 10">Carbonic anhydrase</fullName>
        <ecNumber evidence="4 10">4.2.1.1</ecNumber>
    </recommendedName>
</protein>
<reference evidence="13" key="1">
    <citation type="submission" date="2016-10" db="EMBL/GenBank/DDBJ databases">
        <authorList>
            <person name="Varghese N."/>
            <person name="Submissions S."/>
        </authorList>
    </citation>
    <scope>NUCLEOTIDE SEQUENCE [LARGE SCALE GENOMIC DNA]</scope>
    <source>
        <strain evidence="13">DSM 12111</strain>
    </source>
</reference>
<dbReference type="Pfam" id="PF00194">
    <property type="entry name" value="Carb_anhydrase"/>
    <property type="match status" value="1"/>
</dbReference>
<dbReference type="InterPro" id="IPR036398">
    <property type="entry name" value="CA_dom_sf"/>
</dbReference>
<dbReference type="InterPro" id="IPR023561">
    <property type="entry name" value="Carbonic_anhydrase_a-class"/>
</dbReference>
<name>A0A1H5BYB9_PSEAG</name>
<dbReference type="STRING" id="53406.SAMN05421553_2938"/>
<keyword evidence="7 10" id="KW-0862">Zinc</keyword>
<proteinExistence type="inferred from homology"/>
<dbReference type="InterPro" id="IPR041891">
    <property type="entry name" value="Alpha_CA_prokaryot-like"/>
</dbReference>
<dbReference type="Proteomes" id="UP000242849">
    <property type="component" value="Unassembled WGS sequence"/>
</dbReference>
<dbReference type="EC" id="4.2.1.1" evidence="4 10"/>
<evidence type="ECO:0000256" key="5">
    <source>
        <dbReference type="ARBA" id="ARBA00014628"/>
    </source>
</evidence>
<comment type="catalytic activity">
    <reaction evidence="9 10">
        <text>hydrogencarbonate + H(+) = CO2 + H2O</text>
        <dbReference type="Rhea" id="RHEA:10748"/>
        <dbReference type="ChEBI" id="CHEBI:15377"/>
        <dbReference type="ChEBI" id="CHEBI:15378"/>
        <dbReference type="ChEBI" id="CHEBI:16526"/>
        <dbReference type="ChEBI" id="CHEBI:17544"/>
        <dbReference type="EC" id="4.2.1.1"/>
    </reaction>
</comment>
<evidence type="ECO:0000256" key="9">
    <source>
        <dbReference type="ARBA" id="ARBA00048348"/>
    </source>
</evidence>
<evidence type="ECO:0000256" key="4">
    <source>
        <dbReference type="ARBA" id="ARBA00012925"/>
    </source>
</evidence>
<dbReference type="PROSITE" id="PS00162">
    <property type="entry name" value="ALPHA_CA_1"/>
    <property type="match status" value="1"/>
</dbReference>
<dbReference type="SUPFAM" id="SSF51069">
    <property type="entry name" value="Carbonic anhydrase"/>
    <property type="match status" value="1"/>
</dbReference>
<dbReference type="PANTHER" id="PTHR18952">
    <property type="entry name" value="CARBONIC ANHYDRASE"/>
    <property type="match status" value="1"/>
</dbReference>
<evidence type="ECO:0000256" key="2">
    <source>
        <dbReference type="ARBA" id="ARBA00002904"/>
    </source>
</evidence>
<evidence type="ECO:0000256" key="3">
    <source>
        <dbReference type="ARBA" id="ARBA00010718"/>
    </source>
</evidence>
<dbReference type="PROSITE" id="PS51144">
    <property type="entry name" value="ALPHA_CA_2"/>
    <property type="match status" value="1"/>
</dbReference>
<dbReference type="SMART" id="SM01057">
    <property type="entry name" value="Carb_anhydrase"/>
    <property type="match status" value="1"/>
</dbReference>
<comment type="function">
    <text evidence="2 10">Reversible hydration of carbon dioxide.</text>
</comment>
<feature type="domain" description="Alpha-carbonic anhydrase" evidence="11">
    <location>
        <begin position="23"/>
        <end position="242"/>
    </location>
</feature>
<dbReference type="Gene3D" id="3.10.200.10">
    <property type="entry name" value="Alpha carbonic anhydrase"/>
    <property type="match status" value="1"/>
</dbReference>
<feature type="signal peptide" evidence="10">
    <location>
        <begin position="1"/>
        <end position="19"/>
    </location>
</feature>
<feature type="chain" id="PRO_5025096484" description="Carbonic anhydrase" evidence="10">
    <location>
        <begin position="20"/>
        <end position="242"/>
    </location>
</feature>
<comment type="cofactor">
    <cofactor evidence="1 10">
        <name>Zn(2+)</name>
        <dbReference type="ChEBI" id="CHEBI:29105"/>
    </cofactor>
</comment>
<dbReference type="InterPro" id="IPR018338">
    <property type="entry name" value="Carbonic_anhydrase_a-class_CS"/>
</dbReference>
<keyword evidence="10" id="KW-0732">Signal</keyword>
<keyword evidence="6 10" id="KW-0479">Metal-binding</keyword>
<dbReference type="OrthoDB" id="5327615at2"/>
<gene>
    <name evidence="12" type="ORF">SAMN05421553_2938</name>
</gene>
<organism evidence="12 13">
    <name type="scientific">Pseudomonas anguilliseptica</name>
    <dbReference type="NCBI Taxonomy" id="53406"/>
    <lineage>
        <taxon>Bacteria</taxon>
        <taxon>Pseudomonadati</taxon>
        <taxon>Pseudomonadota</taxon>
        <taxon>Gammaproteobacteria</taxon>
        <taxon>Pseudomonadales</taxon>
        <taxon>Pseudomonadaceae</taxon>
        <taxon>Pseudomonas</taxon>
    </lineage>
</organism>
<comment type="similarity">
    <text evidence="3 10">Belongs to the alpha-carbonic anhydrase family.</text>
</comment>
<keyword evidence="8 10" id="KW-0456">Lyase</keyword>
<dbReference type="GO" id="GO:0004089">
    <property type="term" value="F:carbonate dehydratase activity"/>
    <property type="evidence" value="ECO:0007669"/>
    <property type="project" value="UniProtKB-UniRule"/>
</dbReference>
<accession>A0A1H5BYB9</accession>
<evidence type="ECO:0000259" key="11">
    <source>
        <dbReference type="PROSITE" id="PS51144"/>
    </source>
</evidence>
<keyword evidence="13" id="KW-1185">Reference proteome</keyword>
<dbReference type="GO" id="GO:0008270">
    <property type="term" value="F:zinc ion binding"/>
    <property type="evidence" value="ECO:0007669"/>
    <property type="project" value="UniProtKB-UniRule"/>
</dbReference>
<evidence type="ECO:0000256" key="1">
    <source>
        <dbReference type="ARBA" id="ARBA00001947"/>
    </source>
</evidence>
<dbReference type="AlphaFoldDB" id="A0A1H5BYB9"/>
<dbReference type="CDD" id="cd03124">
    <property type="entry name" value="alpha_CA_prokaryotic_like"/>
    <property type="match status" value="1"/>
</dbReference>
<evidence type="ECO:0000256" key="6">
    <source>
        <dbReference type="ARBA" id="ARBA00022723"/>
    </source>
</evidence>
<evidence type="ECO:0000313" key="12">
    <source>
        <dbReference type="EMBL" id="SED59114.1"/>
    </source>
</evidence>
<dbReference type="InterPro" id="IPR001148">
    <property type="entry name" value="CA_dom"/>
</dbReference>
<evidence type="ECO:0000256" key="7">
    <source>
        <dbReference type="ARBA" id="ARBA00022833"/>
    </source>
</evidence>
<dbReference type="PANTHER" id="PTHR18952:SF265">
    <property type="entry name" value="CARBONIC ANHYDRASE"/>
    <property type="match status" value="1"/>
</dbReference>
<evidence type="ECO:0000256" key="10">
    <source>
        <dbReference type="RuleBase" id="RU367011"/>
    </source>
</evidence>
<evidence type="ECO:0000313" key="13">
    <source>
        <dbReference type="Proteomes" id="UP000242849"/>
    </source>
</evidence>